<comment type="similarity">
    <text evidence="1">Belongs to the site-specific recombinase resolvase family.</text>
</comment>
<gene>
    <name evidence="8" type="primary">tnpR</name>
</gene>
<dbReference type="AlphaFoldDB" id="A0A1S6QLK6"/>
<dbReference type="InterPro" id="IPR050639">
    <property type="entry name" value="SSR_resolvase"/>
</dbReference>
<dbReference type="CDD" id="cd03768">
    <property type="entry name" value="SR_ResInv"/>
    <property type="match status" value="1"/>
</dbReference>
<dbReference type="InterPro" id="IPR006120">
    <property type="entry name" value="Resolvase_HTH_dom"/>
</dbReference>
<protein>
    <submittedName>
        <fullName evidence="8">Resolvase</fullName>
    </submittedName>
</protein>
<dbReference type="InterPro" id="IPR006118">
    <property type="entry name" value="Recombinase_CS"/>
</dbReference>
<dbReference type="PROSITE" id="PS00398">
    <property type="entry name" value="RECOMBINASES_2"/>
    <property type="match status" value="1"/>
</dbReference>
<evidence type="ECO:0000256" key="5">
    <source>
        <dbReference type="PIRSR" id="PIRSR606118-50"/>
    </source>
</evidence>
<dbReference type="InterPro" id="IPR036162">
    <property type="entry name" value="Resolvase-like_N_sf"/>
</dbReference>
<dbReference type="SMART" id="SM00857">
    <property type="entry name" value="Resolvase"/>
    <property type="match status" value="1"/>
</dbReference>
<dbReference type="SUPFAM" id="SSF53041">
    <property type="entry name" value="Resolvase-like"/>
    <property type="match status" value="1"/>
</dbReference>
<evidence type="ECO:0000313" key="8">
    <source>
        <dbReference type="EMBL" id="AQW34704.1"/>
    </source>
</evidence>
<feature type="active site" description="O-(5'-phospho-DNA)-serine intermediate" evidence="5 6">
    <location>
        <position position="10"/>
    </location>
</feature>
<name>A0A1S6QLK6_MAMSC</name>
<dbReference type="PANTHER" id="PTHR30461">
    <property type="entry name" value="DNA-INVERTASE FROM LAMBDOID PROPHAGE"/>
    <property type="match status" value="1"/>
</dbReference>
<dbReference type="GO" id="GO:0000150">
    <property type="term" value="F:DNA strand exchange activity"/>
    <property type="evidence" value="ECO:0007669"/>
    <property type="project" value="InterPro"/>
</dbReference>
<evidence type="ECO:0000256" key="3">
    <source>
        <dbReference type="ARBA" id="ARBA00023125"/>
    </source>
</evidence>
<evidence type="ECO:0000256" key="1">
    <source>
        <dbReference type="ARBA" id="ARBA00009913"/>
    </source>
</evidence>
<proteinExistence type="inferred from homology"/>
<evidence type="ECO:0000256" key="4">
    <source>
        <dbReference type="ARBA" id="ARBA00023172"/>
    </source>
</evidence>
<feature type="domain" description="Resolvase/invertase-type recombinase catalytic" evidence="7">
    <location>
        <begin position="2"/>
        <end position="142"/>
    </location>
</feature>
<dbReference type="EMBL" id="KX982172">
    <property type="protein sequence ID" value="AQW34704.1"/>
    <property type="molecule type" value="Genomic_DNA"/>
</dbReference>
<evidence type="ECO:0000259" key="7">
    <source>
        <dbReference type="PROSITE" id="PS51736"/>
    </source>
</evidence>
<dbReference type="PROSITE" id="PS51736">
    <property type="entry name" value="RECOMBINASES_3"/>
    <property type="match status" value="1"/>
</dbReference>
<sequence>MSKIGYARVSSKGQKLDRQLKALKLAGVIKLFSDKISGQSIERHGLEAMLNYIREGDIVVVTELDRLGRNNQELTDMMNMIQQKGATLEVLNLPSMNGIEDENLRRLINNLVIELYKYQAEAERKKIKERQVQGIKIAKENGRYKGRKRKYSLNDDRLQHAFELYREGLSDKAIEGKTGINRTTFKRYRERYNEYREIDTQAQ</sequence>
<keyword evidence="4" id="KW-0233">DNA recombination</keyword>
<dbReference type="Gene3D" id="3.40.50.1390">
    <property type="entry name" value="Resolvase, N-terminal catalytic domain"/>
    <property type="match status" value="1"/>
</dbReference>
<dbReference type="Pfam" id="PF00239">
    <property type="entry name" value="Resolvase"/>
    <property type="match status" value="1"/>
</dbReference>
<dbReference type="GO" id="GO:0015074">
    <property type="term" value="P:DNA integration"/>
    <property type="evidence" value="ECO:0007669"/>
    <property type="project" value="UniProtKB-KW"/>
</dbReference>
<dbReference type="RefSeq" id="WP_012655888.1">
    <property type="nucleotide sequence ID" value="NZ_CP065961.1"/>
</dbReference>
<reference evidence="8" key="1">
    <citation type="submission" date="2016-10" db="EMBL/GenBank/DDBJ databases">
        <title>OptrA gene in florfenicol resistant Staphylococci swine origin.</title>
        <authorList>
            <person name="Li D."/>
            <person name="Fan R."/>
            <person name="Wu C."/>
            <person name="Schwarz S."/>
            <person name="Wang Y."/>
        </authorList>
    </citation>
    <scope>NUCLEOTIDE SEQUENCE</scope>
    <source>
        <strain evidence="8">Wo19-3</strain>
    </source>
</reference>
<dbReference type="PROSITE" id="PS00397">
    <property type="entry name" value="RECOMBINASES_1"/>
    <property type="match status" value="1"/>
</dbReference>
<keyword evidence="3" id="KW-0238">DNA-binding</keyword>
<dbReference type="Pfam" id="PF02796">
    <property type="entry name" value="HTH_7"/>
    <property type="match status" value="1"/>
</dbReference>
<dbReference type="PANTHER" id="PTHR30461:SF26">
    <property type="entry name" value="RESOLVASE HOMOLOG YNEB"/>
    <property type="match status" value="1"/>
</dbReference>
<evidence type="ECO:0000256" key="2">
    <source>
        <dbReference type="ARBA" id="ARBA00022908"/>
    </source>
</evidence>
<accession>A0A1S6QLK6</accession>
<dbReference type="GO" id="GO:0003677">
    <property type="term" value="F:DNA binding"/>
    <property type="evidence" value="ECO:0007669"/>
    <property type="project" value="UniProtKB-KW"/>
</dbReference>
<organism evidence="8">
    <name type="scientific">Mammaliicoccus sciuri</name>
    <name type="common">Staphylococcus sciuri</name>
    <dbReference type="NCBI Taxonomy" id="1296"/>
    <lineage>
        <taxon>Bacteria</taxon>
        <taxon>Bacillati</taxon>
        <taxon>Bacillota</taxon>
        <taxon>Bacilli</taxon>
        <taxon>Bacillales</taxon>
        <taxon>Staphylococcaceae</taxon>
        <taxon>Mammaliicoccus</taxon>
    </lineage>
</organism>
<evidence type="ECO:0000256" key="6">
    <source>
        <dbReference type="PROSITE-ProRule" id="PRU10137"/>
    </source>
</evidence>
<dbReference type="InterPro" id="IPR006119">
    <property type="entry name" value="Resolv_N"/>
</dbReference>
<keyword evidence="2" id="KW-0229">DNA integration</keyword>